<gene>
    <name evidence="3" type="ORF">SAMD00023353_0701740</name>
</gene>
<proteinExistence type="predicted"/>
<evidence type="ECO:0000256" key="1">
    <source>
        <dbReference type="SAM" id="MobiDB-lite"/>
    </source>
</evidence>
<evidence type="ECO:0000313" key="3">
    <source>
        <dbReference type="EMBL" id="GAP84356.1"/>
    </source>
</evidence>
<dbReference type="OMA" id="FYNMVGS"/>
<accession>A0A1S7ULZ1</accession>
<name>A0A1S7ULZ1_ROSNE</name>
<sequence>MRAQTGFLTLFPVLRSVTALYTLPEPPQRRDGDLEAFYNMVGSDVLKRSTSDATFPLNFGLVDQVLAEGDFGGVELSVTCVECLVTGEVIASAMLPDLSDIDITYLKETFSDAMIGLTFNGVNATVDVDITAAASGEFAIPLLTTQTPIGVSGFGFELGVSFGLDLVFTIAGKIETGGGFKVIIPDGSSFMVPFNDANSNFANFNGASASLLPITIDLPVEITAALRLNVEGGVSFPDLGFIEARARAGAFLAIPEVILTGGASLPNASSSSCVVPVSAELNINAGVFVDISADVAGDDIVDFNPTAATTFFAVSTSTCLKTAGGDAIATPSSAAAAAPHASSFPLPASWRPTPSAGSAPQQQQTTLATVHGVAPAVTLAAEAHTQQAEQQGAYPLTLRSLATPITNYATAAAITAAPAVSVAIVR</sequence>
<feature type="chain" id="PRO_5013295061" description="Gpi anchored protein" evidence="2">
    <location>
        <begin position="20"/>
        <end position="426"/>
    </location>
</feature>
<feature type="signal peptide" evidence="2">
    <location>
        <begin position="1"/>
        <end position="19"/>
    </location>
</feature>
<evidence type="ECO:0000256" key="2">
    <source>
        <dbReference type="SAM" id="SignalP"/>
    </source>
</evidence>
<feature type="compositionally biased region" description="Polar residues" evidence="1">
    <location>
        <begin position="355"/>
        <end position="366"/>
    </location>
</feature>
<protein>
    <recommendedName>
        <fullName evidence="5">Gpi anchored protein</fullName>
    </recommendedName>
</protein>
<keyword evidence="2" id="KW-0732">Signal</keyword>
<dbReference type="STRING" id="77044.A0A1S7ULZ1"/>
<feature type="region of interest" description="Disordered" evidence="1">
    <location>
        <begin position="346"/>
        <end position="366"/>
    </location>
</feature>
<evidence type="ECO:0008006" key="5">
    <source>
        <dbReference type="Google" id="ProtNLM"/>
    </source>
</evidence>
<reference evidence="3" key="1">
    <citation type="submission" date="2016-03" db="EMBL/GenBank/DDBJ databases">
        <title>Draft genome sequence of Rosellinia necatrix.</title>
        <authorList>
            <person name="Kanematsu S."/>
        </authorList>
    </citation>
    <scope>NUCLEOTIDE SEQUENCE [LARGE SCALE GENOMIC DNA]</scope>
    <source>
        <strain evidence="3">W97</strain>
    </source>
</reference>
<evidence type="ECO:0000313" key="4">
    <source>
        <dbReference type="Proteomes" id="UP000054516"/>
    </source>
</evidence>
<dbReference type="Proteomes" id="UP000054516">
    <property type="component" value="Unassembled WGS sequence"/>
</dbReference>
<dbReference type="EMBL" id="DF977452">
    <property type="protein sequence ID" value="GAP84356.1"/>
    <property type="molecule type" value="Genomic_DNA"/>
</dbReference>
<keyword evidence="4" id="KW-1185">Reference proteome</keyword>
<organism evidence="3">
    <name type="scientific">Rosellinia necatrix</name>
    <name type="common">White root-rot fungus</name>
    <dbReference type="NCBI Taxonomy" id="77044"/>
    <lineage>
        <taxon>Eukaryota</taxon>
        <taxon>Fungi</taxon>
        <taxon>Dikarya</taxon>
        <taxon>Ascomycota</taxon>
        <taxon>Pezizomycotina</taxon>
        <taxon>Sordariomycetes</taxon>
        <taxon>Xylariomycetidae</taxon>
        <taxon>Xylariales</taxon>
        <taxon>Xylariaceae</taxon>
        <taxon>Rosellinia</taxon>
    </lineage>
</organism>
<dbReference type="OrthoDB" id="4733706at2759"/>
<dbReference type="AlphaFoldDB" id="A0A1S7ULZ1"/>